<dbReference type="PANTHER" id="PTHR35306:SF1">
    <property type="entry name" value="VQ DOMAIN-CONTAINING PROTEIN"/>
    <property type="match status" value="1"/>
</dbReference>
<dbReference type="Proteomes" id="UP000829196">
    <property type="component" value="Unassembled WGS sequence"/>
</dbReference>
<dbReference type="OrthoDB" id="1921042at2759"/>
<proteinExistence type="predicted"/>
<evidence type="ECO:0000313" key="1">
    <source>
        <dbReference type="EMBL" id="KAI0498497.1"/>
    </source>
</evidence>
<dbReference type="AlphaFoldDB" id="A0A8T3AQT1"/>
<organism evidence="1 2">
    <name type="scientific">Dendrobium nobile</name>
    <name type="common">Orchid</name>
    <dbReference type="NCBI Taxonomy" id="94219"/>
    <lineage>
        <taxon>Eukaryota</taxon>
        <taxon>Viridiplantae</taxon>
        <taxon>Streptophyta</taxon>
        <taxon>Embryophyta</taxon>
        <taxon>Tracheophyta</taxon>
        <taxon>Spermatophyta</taxon>
        <taxon>Magnoliopsida</taxon>
        <taxon>Liliopsida</taxon>
        <taxon>Asparagales</taxon>
        <taxon>Orchidaceae</taxon>
        <taxon>Epidendroideae</taxon>
        <taxon>Malaxideae</taxon>
        <taxon>Dendrobiinae</taxon>
        <taxon>Dendrobium</taxon>
    </lineage>
</organism>
<reference evidence="1" key="1">
    <citation type="journal article" date="2022" name="Front. Genet.">
        <title>Chromosome-Scale Assembly of the Dendrobium nobile Genome Provides Insights Into the Molecular Mechanism of the Biosynthesis of the Medicinal Active Ingredient of Dendrobium.</title>
        <authorList>
            <person name="Xu Q."/>
            <person name="Niu S.-C."/>
            <person name="Li K.-L."/>
            <person name="Zheng P.-J."/>
            <person name="Zhang X.-J."/>
            <person name="Jia Y."/>
            <person name="Liu Y."/>
            <person name="Niu Y.-X."/>
            <person name="Yu L.-H."/>
            <person name="Chen D.-F."/>
            <person name="Zhang G.-Q."/>
        </authorList>
    </citation>
    <scope>NUCLEOTIDE SEQUENCE</scope>
    <source>
        <tissue evidence="1">Leaf</tissue>
    </source>
</reference>
<comment type="caution">
    <text evidence="1">The sequence shown here is derived from an EMBL/GenBank/DDBJ whole genome shotgun (WGS) entry which is preliminary data.</text>
</comment>
<evidence type="ECO:0000313" key="2">
    <source>
        <dbReference type="Proteomes" id="UP000829196"/>
    </source>
</evidence>
<dbReference type="GO" id="GO:0016071">
    <property type="term" value="P:mRNA metabolic process"/>
    <property type="evidence" value="ECO:0007669"/>
    <property type="project" value="UniProtKB-ARBA"/>
</dbReference>
<dbReference type="Pfam" id="PF15365">
    <property type="entry name" value="PNRC"/>
    <property type="match status" value="1"/>
</dbReference>
<name>A0A8T3AQT1_DENNO</name>
<gene>
    <name evidence="1" type="ORF">KFK09_019385</name>
</gene>
<sequence>MMETLVEVAQHRNHGYSRSYAQLTERVFSSPSRRFNGFNCWTFQSGHDSFPTFPSYHRSYAQASASKSSVFMSEPPKLSKRRSLIAIISNKSPKISTFCEDLSCSELWAGPTYSISPPPSSLPIPKFSLPKKHSISLDLPVSRSKSAPASLIGDSRSSSPDFFFSTASATENLRRILNLDLIN</sequence>
<dbReference type="InterPro" id="IPR028322">
    <property type="entry name" value="PNRC-like_rgn"/>
</dbReference>
<accession>A0A8T3AQT1</accession>
<dbReference type="EMBL" id="JAGYWB010000014">
    <property type="protein sequence ID" value="KAI0498497.1"/>
    <property type="molecule type" value="Genomic_DNA"/>
</dbReference>
<dbReference type="PANTHER" id="PTHR35306">
    <property type="entry name" value="BNAA03G57290D PROTEIN"/>
    <property type="match status" value="1"/>
</dbReference>
<keyword evidence="2" id="KW-1185">Reference proteome</keyword>
<protein>
    <submittedName>
        <fullName evidence="1">Uncharacterized protein</fullName>
    </submittedName>
</protein>